<accession>A0A1V8PRI8</accession>
<sequence length="29" mass="2964">MINEMCVAISSALAVPEKAVKLTVATMAA</sequence>
<evidence type="ECO:0000313" key="2">
    <source>
        <dbReference type="Proteomes" id="UP000192666"/>
    </source>
</evidence>
<dbReference type="EMBL" id="NAQA01000003">
    <property type="protein sequence ID" value="OQM51342.1"/>
    <property type="molecule type" value="Genomic_DNA"/>
</dbReference>
<dbReference type="AlphaFoldDB" id="A0A1V8PRI8"/>
<proteinExistence type="predicted"/>
<organism evidence="1 2">
    <name type="scientific">Bifidobacterium catenulatum</name>
    <dbReference type="NCBI Taxonomy" id="1686"/>
    <lineage>
        <taxon>Bacteria</taxon>
        <taxon>Bacillati</taxon>
        <taxon>Actinomycetota</taxon>
        <taxon>Actinomycetes</taxon>
        <taxon>Bifidobacteriales</taxon>
        <taxon>Bifidobacteriaceae</taxon>
        <taxon>Bifidobacterium</taxon>
    </lineage>
</organism>
<name>A0A1V8PRI8_9BIFI</name>
<reference evidence="1 2" key="1">
    <citation type="submission" date="2017-03" db="EMBL/GenBank/DDBJ databases">
        <title>Maternal inheritance of bifidobacteria.</title>
        <authorList>
            <person name="Lugli G.A."/>
            <person name="Duranti S."/>
            <person name="Milani C."/>
            <person name="Mancabelli L."/>
        </authorList>
    </citation>
    <scope>NUCLEOTIDE SEQUENCE [LARGE SCALE GENOMIC DNA]</scope>
    <source>
        <strain evidence="1 2">1899B</strain>
    </source>
</reference>
<dbReference type="Proteomes" id="UP000192666">
    <property type="component" value="Unassembled WGS sequence"/>
</dbReference>
<gene>
    <name evidence="1" type="ORF">B5782_1293</name>
</gene>
<protein>
    <submittedName>
        <fullName evidence="1">Uncharacterized protein</fullName>
    </submittedName>
</protein>
<evidence type="ECO:0000313" key="1">
    <source>
        <dbReference type="EMBL" id="OQM51342.1"/>
    </source>
</evidence>
<comment type="caution">
    <text evidence="1">The sequence shown here is derived from an EMBL/GenBank/DDBJ whole genome shotgun (WGS) entry which is preliminary data.</text>
</comment>